<proteinExistence type="predicted"/>
<dbReference type="RefSeq" id="WP_185025098.1">
    <property type="nucleotide sequence ID" value="NZ_JACHMQ010000001.1"/>
</dbReference>
<dbReference type="Proteomes" id="UP000546324">
    <property type="component" value="Unassembled WGS sequence"/>
</dbReference>
<organism evidence="2 3">
    <name type="scientific">Actinomadura coerulea</name>
    <dbReference type="NCBI Taxonomy" id="46159"/>
    <lineage>
        <taxon>Bacteria</taxon>
        <taxon>Bacillati</taxon>
        <taxon>Actinomycetota</taxon>
        <taxon>Actinomycetes</taxon>
        <taxon>Streptosporangiales</taxon>
        <taxon>Thermomonosporaceae</taxon>
        <taxon>Actinomadura</taxon>
    </lineage>
</organism>
<comment type="caution">
    <text evidence="2">The sequence shown here is derived from an EMBL/GenBank/DDBJ whole genome shotgun (WGS) entry which is preliminary data.</text>
</comment>
<sequence>MCFWPQQDFQGQIFVRPRPSGTDTCGNINPAKSAVNLTRETRLLYAFARCDLSNFITQVEPNEARSQIGLDTTAQNHLPLPAPAQGLRARAGPGAR</sequence>
<keyword evidence="3" id="KW-1185">Reference proteome</keyword>
<protein>
    <submittedName>
        <fullName evidence="2">Uncharacterized protein</fullName>
    </submittedName>
</protein>
<dbReference type="EMBL" id="JACHMQ010000001">
    <property type="protein sequence ID" value="MBB6395628.1"/>
    <property type="molecule type" value="Genomic_DNA"/>
</dbReference>
<reference evidence="2 3" key="1">
    <citation type="submission" date="2020-08" db="EMBL/GenBank/DDBJ databases">
        <title>Sequencing the genomes of 1000 actinobacteria strains.</title>
        <authorList>
            <person name="Klenk H.-P."/>
        </authorList>
    </citation>
    <scope>NUCLEOTIDE SEQUENCE [LARGE SCALE GENOMIC DNA]</scope>
    <source>
        <strain evidence="2 3">DSM 43675</strain>
    </source>
</reference>
<accession>A0A7X0KYP5</accession>
<feature type="region of interest" description="Disordered" evidence="1">
    <location>
        <begin position="75"/>
        <end position="96"/>
    </location>
</feature>
<evidence type="ECO:0000256" key="1">
    <source>
        <dbReference type="SAM" id="MobiDB-lite"/>
    </source>
</evidence>
<name>A0A7X0KYP5_9ACTN</name>
<evidence type="ECO:0000313" key="3">
    <source>
        <dbReference type="Proteomes" id="UP000546324"/>
    </source>
</evidence>
<evidence type="ECO:0000313" key="2">
    <source>
        <dbReference type="EMBL" id="MBB6395628.1"/>
    </source>
</evidence>
<gene>
    <name evidence="2" type="ORF">BKA00_002542</name>
</gene>
<dbReference type="AlphaFoldDB" id="A0A7X0KYP5"/>